<dbReference type="GO" id="GO:0005634">
    <property type="term" value="C:nucleus"/>
    <property type="evidence" value="ECO:0007669"/>
    <property type="project" value="UniProtKB-SubCell"/>
</dbReference>
<comment type="subcellular location">
    <subcellularLocation>
        <location evidence="1">Nucleus</location>
    </subcellularLocation>
</comment>
<reference evidence="17" key="1">
    <citation type="submission" date="2023-05" db="EMBL/GenBank/DDBJ databases">
        <title>High-quality long-read genome of Scophthalmus maximus.</title>
        <authorList>
            <person name="Lien S."/>
            <person name="Martinez P."/>
        </authorList>
    </citation>
    <scope>NUCLEOTIDE SEQUENCE [LARGE SCALE GENOMIC DNA]</scope>
</reference>
<dbReference type="GO" id="GO:0006397">
    <property type="term" value="P:mRNA processing"/>
    <property type="evidence" value="ECO:0007669"/>
    <property type="project" value="UniProtKB-KW"/>
</dbReference>
<dbReference type="PANTHER" id="PTHR15217">
    <property type="entry name" value="WILMS' TUMOR 1-ASSOCIATING PROTEIN"/>
    <property type="match status" value="1"/>
</dbReference>
<feature type="region of interest" description="Disordered" evidence="14">
    <location>
        <begin position="73"/>
        <end position="95"/>
    </location>
</feature>
<dbReference type="GO" id="GO:0000381">
    <property type="term" value="P:regulation of alternative mRNA splicing, via spliceosome"/>
    <property type="evidence" value="ECO:0007669"/>
    <property type="project" value="InterPro"/>
</dbReference>
<evidence type="ECO:0000259" key="15">
    <source>
        <dbReference type="Pfam" id="PF00108"/>
    </source>
</evidence>
<proteinExistence type="inferred from homology"/>
<evidence type="ECO:0000256" key="6">
    <source>
        <dbReference type="ARBA" id="ARBA00022679"/>
    </source>
</evidence>
<dbReference type="Ensembl" id="ENSSMAT00000028370.2">
    <property type="protein sequence ID" value="ENSSMAP00000028021.2"/>
    <property type="gene ID" value="ENSSMAG00000017133.2"/>
</dbReference>
<evidence type="ECO:0000256" key="10">
    <source>
        <dbReference type="ARBA" id="ARBA00032336"/>
    </source>
</evidence>
<dbReference type="Gene3D" id="3.40.47.10">
    <property type="match status" value="2"/>
</dbReference>
<dbReference type="GO" id="GO:0016747">
    <property type="term" value="F:acyltransferase activity, transferring groups other than amino-acyl groups"/>
    <property type="evidence" value="ECO:0007669"/>
    <property type="project" value="InterPro"/>
</dbReference>
<dbReference type="GO" id="GO:0008380">
    <property type="term" value="P:RNA splicing"/>
    <property type="evidence" value="ECO:0007669"/>
    <property type="project" value="UniProtKB-KW"/>
</dbReference>
<feature type="region of interest" description="Disordered" evidence="14">
    <location>
        <begin position="328"/>
        <end position="507"/>
    </location>
</feature>
<evidence type="ECO:0000256" key="11">
    <source>
        <dbReference type="ARBA" id="ARBA00032703"/>
    </source>
</evidence>
<feature type="compositionally biased region" description="Polar residues" evidence="14">
    <location>
        <begin position="455"/>
        <end position="474"/>
    </location>
</feature>
<keyword evidence="8" id="KW-0539">Nucleus</keyword>
<dbReference type="CDD" id="cd00751">
    <property type="entry name" value="thiolase"/>
    <property type="match status" value="1"/>
</dbReference>
<dbReference type="GeneTree" id="ENSGT00390000013931"/>
<dbReference type="SUPFAM" id="SSF53901">
    <property type="entry name" value="Thiolase-like"/>
    <property type="match status" value="2"/>
</dbReference>
<evidence type="ECO:0000256" key="2">
    <source>
        <dbReference type="ARBA" id="ARBA00010313"/>
    </source>
</evidence>
<reference evidence="17" key="2">
    <citation type="submission" date="2025-08" db="UniProtKB">
        <authorList>
            <consortium name="Ensembl"/>
        </authorList>
    </citation>
    <scope>IDENTIFICATION</scope>
</reference>
<evidence type="ECO:0000256" key="5">
    <source>
        <dbReference type="ARBA" id="ARBA00022664"/>
    </source>
</evidence>
<feature type="compositionally biased region" description="Polar residues" evidence="14">
    <location>
        <begin position="488"/>
        <end position="499"/>
    </location>
</feature>
<accession>A0A8D3B3T0</accession>
<dbReference type="GO" id="GO:0016556">
    <property type="term" value="P:mRNA modification"/>
    <property type="evidence" value="ECO:0007669"/>
    <property type="project" value="InterPro"/>
</dbReference>
<feature type="compositionally biased region" description="Polar residues" evidence="14">
    <location>
        <begin position="340"/>
        <end position="362"/>
    </location>
</feature>
<evidence type="ECO:0000256" key="8">
    <source>
        <dbReference type="ARBA" id="ARBA00023242"/>
    </source>
</evidence>
<sequence>MILNHRIRKSPRSESSAPRRCLCGCTLQQQPEPFCPADGEDDDGAYAEASQQPHIISQPHFCPTKLPFCAAPRDQLPPRGSKKTPKRVGPDFAMTNEEPLPKKVRLSESDMKTLTREELCTRWKQHEAYVQVLEAKYTELCSNDVTGLKESEEKLKQQQQESARRENILVMRLATKEQEMQECTTQIQYLKQVQQPSAAQLRSSMVDPAINLFFLKMKAELEQTKDKLEQAQNELSAWKFTPDSQTGKKLMAKCRMLIQENQELGRQLSQGRIAQLEAELALQKKYSEELKSSQDELNDFIIQLDEEVEGMQSTILVLQQQLKETRQQLSHTQGALPGPSRTSPTASCSSIDPSAQPEQASAPSEVGKDYGRVSNGPSNGNSSQRSETTTPSLYREVSSTEEDFPMSPMVSSPGEAETKLSNHSEEASGNQTAAGRVGGPVGFGSQLSAGYESVDSPTGSETSLTQHSNDTDSTTDPHEDKAALVTKGTRTAGSRHTQNGLDSSMSDGSLSGALSTVPVHDLCSVVIKDVLTRAGVRPEEVSEVIMGHVLTAGQGQNPARQASVAAGIPYSVPAWSCQMVCGSGLKSVCLGAQSIQVGDSTVVVAGGMESMSRAPHTVHMRAGVRMGDASLQDSVVADGLTDAFHGYHMGITAENVAKQWAVSREEQDGFAVQSQNKTEAAQKAGHFDQEIVPVMVPSRKGPVEVKVDEFPRHGSNADSMSKLRPCFVKDSSGTVTAGNASGINDGAAATVLMSQSEAERRGIKPMARIVSWAQAGLDPSIMGTGPVPAIRKAVEKAGWKLDQVDLFEINEAFAAQSVAVVKELGLNVDKVNVKRRRHLSGPSHRHVWLQSAGDAAARAPEDRRASRRDVPLHRRRDGHRHVRGEGLRIISNAAVWIALILF</sequence>
<dbReference type="InterPro" id="IPR002155">
    <property type="entry name" value="Thiolase"/>
</dbReference>
<keyword evidence="9" id="KW-0012">Acyltransferase</keyword>
<feature type="compositionally biased region" description="Polar residues" evidence="14">
    <location>
        <begin position="375"/>
        <end position="392"/>
    </location>
</feature>
<evidence type="ECO:0000256" key="9">
    <source>
        <dbReference type="ARBA" id="ARBA00023315"/>
    </source>
</evidence>
<evidence type="ECO:0000313" key="18">
    <source>
        <dbReference type="Proteomes" id="UP000694558"/>
    </source>
</evidence>
<dbReference type="PANTHER" id="PTHR15217:SF0">
    <property type="entry name" value="PRE-MRNA-SPLICING REGULATOR WTAP"/>
    <property type="match status" value="1"/>
</dbReference>
<feature type="compositionally biased region" description="Basic and acidic residues" evidence="14">
    <location>
        <begin position="416"/>
        <end position="426"/>
    </location>
</feature>
<dbReference type="InterPro" id="IPR016039">
    <property type="entry name" value="Thiolase-like"/>
</dbReference>
<protein>
    <recommendedName>
        <fullName evidence="4">Pre-mRNA-splicing regulator WTAP</fullName>
    </recommendedName>
    <alternativeName>
        <fullName evidence="12">Female-lethal(2)D homolog</fullName>
    </alternativeName>
    <alternativeName>
        <fullName evidence="11">WT1-associated protein</fullName>
    </alternativeName>
    <alternativeName>
        <fullName evidence="10">Wilms tumor 1-associating protein</fullName>
    </alternativeName>
</protein>
<dbReference type="Pfam" id="PF02803">
    <property type="entry name" value="Thiolase_C"/>
    <property type="match status" value="1"/>
</dbReference>
<feature type="domain" description="Thiolase C-terminal" evidence="16">
    <location>
        <begin position="764"/>
        <end position="834"/>
    </location>
</feature>
<evidence type="ECO:0000256" key="14">
    <source>
        <dbReference type="SAM" id="MobiDB-lite"/>
    </source>
</evidence>
<dbReference type="SMR" id="A0A8D3B3T0"/>
<dbReference type="Pfam" id="PF00108">
    <property type="entry name" value="Thiolase_N"/>
    <property type="match status" value="1"/>
</dbReference>
<dbReference type="NCBIfam" id="TIGR01930">
    <property type="entry name" value="AcCoA-C-Actrans"/>
    <property type="match status" value="1"/>
</dbReference>
<feature type="coiled-coil region" evidence="13">
    <location>
        <begin position="214"/>
        <end position="241"/>
    </location>
</feature>
<dbReference type="InterPro" id="IPR020617">
    <property type="entry name" value="Thiolase_C"/>
</dbReference>
<name>A0A8D3B3T0_SCOMX</name>
<evidence type="ECO:0000313" key="17">
    <source>
        <dbReference type="Ensembl" id="ENSSMAP00000028021.2"/>
    </source>
</evidence>
<dbReference type="AlphaFoldDB" id="A0A8D3B3T0"/>
<evidence type="ECO:0000256" key="12">
    <source>
        <dbReference type="ARBA" id="ARBA00033097"/>
    </source>
</evidence>
<organism evidence="17 18">
    <name type="scientific">Scophthalmus maximus</name>
    <name type="common">Turbot</name>
    <name type="synonym">Psetta maxima</name>
    <dbReference type="NCBI Taxonomy" id="52904"/>
    <lineage>
        <taxon>Eukaryota</taxon>
        <taxon>Metazoa</taxon>
        <taxon>Chordata</taxon>
        <taxon>Craniata</taxon>
        <taxon>Vertebrata</taxon>
        <taxon>Euteleostomi</taxon>
        <taxon>Actinopterygii</taxon>
        <taxon>Neopterygii</taxon>
        <taxon>Teleostei</taxon>
        <taxon>Neoteleostei</taxon>
        <taxon>Acanthomorphata</taxon>
        <taxon>Carangaria</taxon>
        <taxon>Pleuronectiformes</taxon>
        <taxon>Pleuronectoidei</taxon>
        <taxon>Scophthalmidae</taxon>
        <taxon>Scophthalmus</taxon>
    </lineage>
</organism>
<evidence type="ECO:0000256" key="3">
    <source>
        <dbReference type="ARBA" id="ARBA00010982"/>
    </source>
</evidence>
<gene>
    <name evidence="17" type="primary">WTAP</name>
</gene>
<comment type="similarity">
    <text evidence="3">Belongs to the thiolase-like superfamily. Thiolase family.</text>
</comment>
<dbReference type="InterPro" id="IPR020616">
    <property type="entry name" value="Thiolase_N"/>
</dbReference>
<evidence type="ECO:0000256" key="4">
    <source>
        <dbReference type="ARBA" id="ARBA00017540"/>
    </source>
</evidence>
<evidence type="ECO:0000256" key="13">
    <source>
        <dbReference type="SAM" id="Coils"/>
    </source>
</evidence>
<keyword evidence="7" id="KW-0508">mRNA splicing</keyword>
<feature type="coiled-coil region" evidence="13">
    <location>
        <begin position="273"/>
        <end position="328"/>
    </location>
</feature>
<keyword evidence="5" id="KW-0507">mRNA processing</keyword>
<dbReference type="Pfam" id="PF17098">
    <property type="entry name" value="Wtap"/>
    <property type="match status" value="1"/>
</dbReference>
<keyword evidence="13" id="KW-0175">Coiled coil</keyword>
<feature type="domain" description="Thiolase N-terminal" evidence="15">
    <location>
        <begin position="508"/>
        <end position="756"/>
    </location>
</feature>
<keyword evidence="6" id="KW-0808">Transferase</keyword>
<dbReference type="Proteomes" id="UP000694558">
    <property type="component" value="Chromosome 20"/>
</dbReference>
<dbReference type="InterPro" id="IPR033757">
    <property type="entry name" value="WTAP"/>
</dbReference>
<evidence type="ECO:0000256" key="1">
    <source>
        <dbReference type="ARBA" id="ARBA00004123"/>
    </source>
</evidence>
<comment type="similarity">
    <text evidence="2">Belongs to the fl(2)d family.</text>
</comment>
<evidence type="ECO:0000256" key="7">
    <source>
        <dbReference type="ARBA" id="ARBA00023187"/>
    </source>
</evidence>
<evidence type="ECO:0000259" key="16">
    <source>
        <dbReference type="Pfam" id="PF02803"/>
    </source>
</evidence>